<dbReference type="PATRIC" id="fig|1582439.9.peg.1229"/>
<organism evidence="1 2">
    <name type="scientific">Nitrosopumilus piranensis</name>
    <dbReference type="NCBI Taxonomy" id="1582439"/>
    <lineage>
        <taxon>Archaea</taxon>
        <taxon>Nitrososphaerota</taxon>
        <taxon>Nitrososphaeria</taxon>
        <taxon>Nitrosopumilales</taxon>
        <taxon>Nitrosopumilaceae</taxon>
        <taxon>Nitrosopumilus</taxon>
    </lineage>
</organism>
<dbReference type="AlphaFoldDB" id="A0A0C5BVV8"/>
<protein>
    <submittedName>
        <fullName evidence="1">Uncharacterized protein</fullName>
    </submittedName>
</protein>
<reference evidence="1 2" key="3">
    <citation type="journal article" date="2019" name="Int. J. Syst. Evol. Microbiol.">
        <title>Nitrosopumilus adriaticus sp. nov. and Nitrosopumilus piranensis sp. nov., two ammonia-oxidizing archaea from the Adriatic Sea and members of the class Nitrososphaeria.</title>
        <authorList>
            <person name="Bayer B."/>
            <person name="Vojvoda J."/>
            <person name="Reinthaler T."/>
            <person name="Reyes C."/>
            <person name="Pinto M."/>
            <person name="Herndl G.J."/>
        </authorList>
    </citation>
    <scope>NUCLEOTIDE SEQUENCE [LARGE SCALE GENOMIC DNA]</scope>
    <source>
        <strain evidence="1 2">D3C</strain>
    </source>
</reference>
<keyword evidence="2" id="KW-1185">Reference proteome</keyword>
<evidence type="ECO:0000313" key="1">
    <source>
        <dbReference type="EMBL" id="AJM92406.1"/>
    </source>
</evidence>
<dbReference type="Proteomes" id="UP000032027">
    <property type="component" value="Chromosome"/>
</dbReference>
<dbReference type="HOGENOM" id="CLU_1418637_0_0_2"/>
<dbReference type="STRING" id="1582439.NPIRD3C_1194"/>
<proteinExistence type="predicted"/>
<accession>A0A0C5BVV8</accession>
<evidence type="ECO:0000313" key="2">
    <source>
        <dbReference type="Proteomes" id="UP000032027"/>
    </source>
</evidence>
<reference evidence="1 2" key="2">
    <citation type="journal article" date="2016" name="ISME J.">
        <title>Physiological and genomic characterization of two novel marine thaumarchaeal strains indicates niche differentiation.</title>
        <authorList>
            <person name="Bayer B."/>
            <person name="Vojvoda J."/>
            <person name="Offre P."/>
            <person name="Alves R.J."/>
            <person name="Elisabeth N.H."/>
            <person name="Garcia J.A."/>
            <person name="Volland J.M."/>
            <person name="Srivastava A."/>
            <person name="Schleper C."/>
            <person name="Herndl G.J."/>
        </authorList>
    </citation>
    <scope>NUCLEOTIDE SEQUENCE [LARGE SCALE GENOMIC DNA]</scope>
    <source>
        <strain evidence="1 2">D3C</strain>
    </source>
</reference>
<reference evidence="2" key="1">
    <citation type="submission" date="2015-02" db="EMBL/GenBank/DDBJ databases">
        <title>Characterization of two novel Thaumarchaeota isolated from the Northern Adriatic Sea.</title>
        <authorList>
            <person name="Bayer B."/>
            <person name="Vojvoda J."/>
            <person name="Offre P."/>
            <person name="Srivastava A."/>
            <person name="Elisabeth N."/>
            <person name="Garcia J.A.L."/>
            <person name="Schleper C."/>
            <person name="Herndl G.J."/>
        </authorList>
    </citation>
    <scope>NUCLEOTIDE SEQUENCE [LARGE SCALE GENOMIC DNA]</scope>
    <source>
        <strain evidence="2">D3C</strain>
    </source>
</reference>
<dbReference type="KEGG" id="nid:NPIRD3C_1194"/>
<name>A0A0C5BVV8_9ARCH</name>
<sequence>MKLEYKSMIDELFSEFPKLLDVKITDITDHNVLWYLRDYINSGYVRFEAGRKELYRLSILIENYAAKYKVPLLATFETSKRYKYVEDRYMELVKDIPKVWIIGNFNNPSLAPQPPKNAEVISCDGTNLTEIWMVLTKGDKGPFGLVAEDIGDGMFRGFFSISPTIINKAIEITEKSLKTKIDFDHKVVEND</sequence>
<gene>
    <name evidence="1" type="ORF">NPIRD3C_1194</name>
</gene>
<dbReference type="EMBL" id="CP010868">
    <property type="protein sequence ID" value="AJM92406.1"/>
    <property type="molecule type" value="Genomic_DNA"/>
</dbReference>